<dbReference type="EMBL" id="CP060010">
    <property type="protein sequence ID" value="QTN34501.1"/>
    <property type="molecule type" value="Genomic_DNA"/>
</dbReference>
<evidence type="ECO:0000256" key="2">
    <source>
        <dbReference type="ARBA" id="ARBA00022729"/>
    </source>
</evidence>
<dbReference type="Proteomes" id="UP000665026">
    <property type="component" value="Chromosome"/>
</dbReference>
<evidence type="ECO:0000313" key="4">
    <source>
        <dbReference type="EMBL" id="QTN34501.1"/>
    </source>
</evidence>
<feature type="signal peptide" evidence="3">
    <location>
        <begin position="1"/>
        <end position="25"/>
    </location>
</feature>
<proteinExistence type="inferred from homology"/>
<dbReference type="Pfam" id="PF04333">
    <property type="entry name" value="MlaA"/>
    <property type="match status" value="1"/>
</dbReference>
<dbReference type="InterPro" id="IPR007428">
    <property type="entry name" value="MlaA"/>
</dbReference>
<accession>A0A975ELZ6</accession>
<dbReference type="PANTHER" id="PTHR30035">
    <property type="entry name" value="LIPOPROTEIN VACJ-RELATED"/>
    <property type="match status" value="1"/>
</dbReference>
<evidence type="ECO:0000256" key="1">
    <source>
        <dbReference type="ARBA" id="ARBA00010634"/>
    </source>
</evidence>
<organism evidence="4 5">
    <name type="scientific">Cognatishimia activa</name>
    <dbReference type="NCBI Taxonomy" id="1715691"/>
    <lineage>
        <taxon>Bacteria</taxon>
        <taxon>Pseudomonadati</taxon>
        <taxon>Pseudomonadota</taxon>
        <taxon>Alphaproteobacteria</taxon>
        <taxon>Rhodobacterales</taxon>
        <taxon>Paracoccaceae</taxon>
        <taxon>Cognatishimia</taxon>
    </lineage>
</organism>
<dbReference type="AlphaFoldDB" id="A0A975ELZ6"/>
<dbReference type="PRINTS" id="PR01805">
    <property type="entry name" value="VACJLIPOPROT"/>
</dbReference>
<gene>
    <name evidence="4" type="ORF">HZ995_08200</name>
</gene>
<dbReference type="PANTHER" id="PTHR30035:SF3">
    <property type="entry name" value="INTERMEMBRANE PHOSPHOLIPID TRANSPORT SYSTEM LIPOPROTEIN MLAA"/>
    <property type="match status" value="1"/>
</dbReference>
<dbReference type="GO" id="GO:0016020">
    <property type="term" value="C:membrane"/>
    <property type="evidence" value="ECO:0007669"/>
    <property type="project" value="InterPro"/>
</dbReference>
<keyword evidence="2 3" id="KW-0732">Signal</keyword>
<protein>
    <submittedName>
        <fullName evidence="4">VacJ family lipoprotein</fullName>
    </submittedName>
</protein>
<name>A0A975ELZ6_9RHOB</name>
<keyword evidence="4" id="KW-0449">Lipoprotein</keyword>
<reference evidence="4" key="1">
    <citation type="submission" date="2020-07" db="EMBL/GenBank/DDBJ databases">
        <title>Genome sequences of bacteria associated with the marine, planktonic diatom Thalassiosira profunda strain ECT2AJA-044.</title>
        <authorList>
            <person name="Gargas C.B."/>
            <person name="Roberts W.R."/>
            <person name="Alverson A.J."/>
        </authorList>
    </citation>
    <scope>NUCLEOTIDE SEQUENCE</scope>
    <source>
        <strain evidence="4">ECT2AJA-044</strain>
    </source>
</reference>
<feature type="chain" id="PRO_5037008032" evidence="3">
    <location>
        <begin position="26"/>
        <end position="255"/>
    </location>
</feature>
<dbReference type="KEGG" id="cact:HZ995_08200"/>
<evidence type="ECO:0000256" key="3">
    <source>
        <dbReference type="SAM" id="SignalP"/>
    </source>
</evidence>
<evidence type="ECO:0000313" key="5">
    <source>
        <dbReference type="Proteomes" id="UP000665026"/>
    </source>
</evidence>
<comment type="similarity">
    <text evidence="1">Belongs to the MlaA family.</text>
</comment>
<dbReference type="GO" id="GO:0120010">
    <property type="term" value="P:intermembrane phospholipid transfer"/>
    <property type="evidence" value="ECO:0007669"/>
    <property type="project" value="TreeGrafter"/>
</dbReference>
<sequence length="255" mass="27294">MDSNLMSTGRKIFALLAALSLTACAASRPAVTSDIHDPHEDANRNVHAFNLALDRNIVRPLSRGYGTAIPEGGRQVVSNVAEHLGLPADILNNVLQGDLRNAGNNTARFVVNTVFGVFGTGDMATGMGIPLRKTDFGETLHVWGAGEGAYVELPVFGPSTSRDTVGTILDFALDPVAIVLPRPESYVGTAATFADQLGTRYDFADAVDSVLYESADSYAQARILYLQNRRFELGVTVEASDVDPFSDPFADPFAQ</sequence>